<dbReference type="InterPro" id="IPR010235">
    <property type="entry name" value="HepT"/>
</dbReference>
<dbReference type="Proteomes" id="UP000323522">
    <property type="component" value="Chromosome"/>
</dbReference>
<dbReference type="SUPFAM" id="SSF81593">
    <property type="entry name" value="Nucleotidyltransferase substrate binding subunit/domain"/>
    <property type="match status" value="1"/>
</dbReference>
<dbReference type="EMBL" id="JBEPLS010000008">
    <property type="protein sequence ID" value="MET3604618.1"/>
    <property type="molecule type" value="Genomic_DNA"/>
</dbReference>
<evidence type="ECO:0000313" key="4">
    <source>
        <dbReference type="Proteomes" id="UP001549111"/>
    </source>
</evidence>
<evidence type="ECO:0000313" key="1">
    <source>
        <dbReference type="EMBL" id="MET3604618.1"/>
    </source>
</evidence>
<accession>A0A5C1Q0N6</accession>
<dbReference type="GO" id="GO:0016740">
    <property type="term" value="F:transferase activity"/>
    <property type="evidence" value="ECO:0007669"/>
    <property type="project" value="UniProtKB-KW"/>
</dbReference>
<organism evidence="2 3">
    <name type="scientific">Sphaerotilus sulfidivorans</name>
    <dbReference type="NCBI Taxonomy" id="639200"/>
    <lineage>
        <taxon>Bacteria</taxon>
        <taxon>Pseudomonadati</taxon>
        <taxon>Pseudomonadota</taxon>
        <taxon>Betaproteobacteria</taxon>
        <taxon>Burkholderiales</taxon>
        <taxon>Sphaerotilaceae</taxon>
        <taxon>Sphaerotilus</taxon>
    </lineage>
</organism>
<dbReference type="Gene3D" id="1.20.120.330">
    <property type="entry name" value="Nucleotidyltransferases domain 2"/>
    <property type="match status" value="1"/>
</dbReference>
<gene>
    <name evidence="1" type="ORF">ABIC99_002434</name>
    <name evidence="2" type="ORF">EWH46_12475</name>
</gene>
<reference evidence="2 3" key="1">
    <citation type="submission" date="2019-02" db="EMBL/GenBank/DDBJ databases">
        <title>Complete Genome Sequence and Methylome Analysis of Sphaerotilus natans subsp. sulfidivorans D-507.</title>
        <authorList>
            <person name="Fomenkov A."/>
            <person name="Gridneva E."/>
            <person name="Smolyakov D."/>
            <person name="Dubinina G."/>
            <person name="Vincze T."/>
            <person name="Grabovich M."/>
            <person name="Roberts R.J."/>
        </authorList>
    </citation>
    <scope>NUCLEOTIDE SEQUENCE [LARGE SCALE GENOMIC DNA]</scope>
    <source>
        <strain evidence="2 3">D-507</strain>
    </source>
</reference>
<protein>
    <submittedName>
        <fullName evidence="1 2">Nucleotidyltransferase</fullName>
    </submittedName>
</protein>
<dbReference type="Pfam" id="PF08780">
    <property type="entry name" value="NTase_sub_bind"/>
    <property type="match status" value="1"/>
</dbReference>
<dbReference type="OrthoDB" id="9810452at2"/>
<dbReference type="AlphaFoldDB" id="A0A5C1Q0N6"/>
<keyword evidence="2" id="KW-0808">Transferase</keyword>
<sequence length="149" mass="17084">MSTEATPPRWQLRLDNYVRALRQLQSAVALSRERALSELEQQGLIQAFEFTHELSWNVMKDYVAYQGQTEIMGSRDATRAAFAMQLIEDLEGWMEMIVSRNQSSHTFDCEIAEQIAMAVCMRYASLLGRFADRMQQLVQVEARLDSSGI</sequence>
<evidence type="ECO:0000313" key="3">
    <source>
        <dbReference type="Proteomes" id="UP000323522"/>
    </source>
</evidence>
<name>A0A5C1Q0N6_9BURK</name>
<keyword evidence="4" id="KW-1185">Reference proteome</keyword>
<reference evidence="1 4" key="2">
    <citation type="submission" date="2024-06" db="EMBL/GenBank/DDBJ databases">
        <title>Genomic Encyclopedia of Type Strains, Phase IV (KMG-IV): sequencing the most valuable type-strain genomes for metagenomic binning, comparative biology and taxonomic classification.</title>
        <authorList>
            <person name="Goeker M."/>
        </authorList>
    </citation>
    <scope>NUCLEOTIDE SEQUENCE [LARGE SCALE GENOMIC DNA]</scope>
    <source>
        <strain evidence="1 4">D-501</strain>
    </source>
</reference>
<dbReference type="NCBIfam" id="TIGR01987">
    <property type="entry name" value="HI0074"/>
    <property type="match status" value="1"/>
</dbReference>
<evidence type="ECO:0000313" key="2">
    <source>
        <dbReference type="EMBL" id="QEN01515.1"/>
    </source>
</evidence>
<dbReference type="Proteomes" id="UP001549111">
    <property type="component" value="Unassembled WGS sequence"/>
</dbReference>
<dbReference type="RefSeq" id="WP_149504196.1">
    <property type="nucleotide sequence ID" value="NZ_CP035708.1"/>
</dbReference>
<proteinExistence type="predicted"/>
<dbReference type="KEGG" id="snn:EWH46_12475"/>
<dbReference type="EMBL" id="CP035708">
    <property type="protein sequence ID" value="QEN01515.1"/>
    <property type="molecule type" value="Genomic_DNA"/>
</dbReference>